<comment type="function">
    <text evidence="1">This subunit may be involved in monitoring complementarity of crRNA and target RNA.</text>
</comment>
<evidence type="ECO:0000256" key="3">
    <source>
        <dbReference type="ARBA" id="ARBA00016118"/>
    </source>
</evidence>
<evidence type="ECO:0000313" key="9">
    <source>
        <dbReference type="Proteomes" id="UP000260773"/>
    </source>
</evidence>
<reference evidence="9 10" key="1">
    <citation type="submission" date="2018-08" db="EMBL/GenBank/DDBJ databases">
        <title>A genome reference for cultivated species of the human gut microbiota.</title>
        <authorList>
            <person name="Zou Y."/>
            <person name="Xue W."/>
            <person name="Luo G."/>
        </authorList>
    </citation>
    <scope>NUCLEOTIDE SEQUENCE [LARGE SCALE GENOMIC DNA]</scope>
    <source>
        <strain evidence="7 9">AF45-17</strain>
        <strain evidence="8 10">AM28-39</strain>
    </source>
</reference>
<dbReference type="GO" id="GO:0003723">
    <property type="term" value="F:RNA binding"/>
    <property type="evidence" value="ECO:0007669"/>
    <property type="project" value="UniProtKB-KW"/>
</dbReference>
<evidence type="ECO:0000256" key="5">
    <source>
        <dbReference type="ARBA" id="ARBA00023118"/>
    </source>
</evidence>
<dbReference type="AlphaFoldDB" id="A0A3E2TGG6"/>
<proteinExistence type="inferred from homology"/>
<dbReference type="InterPro" id="IPR010149">
    <property type="entry name" value="CRISPR-assoc_prot_Csm2_III-A"/>
</dbReference>
<keyword evidence="5" id="KW-0051">Antiviral defense</keyword>
<dbReference type="EMBL" id="QVFD01000014">
    <property type="protein sequence ID" value="RGC44624.1"/>
    <property type="molecule type" value="Genomic_DNA"/>
</dbReference>
<dbReference type="Proteomes" id="UP000260773">
    <property type="component" value="Unassembled WGS sequence"/>
</dbReference>
<protein>
    <recommendedName>
        <fullName evidence="3">CRISPR system Cms protein Csm2</fullName>
    </recommendedName>
    <alternativeName>
        <fullName evidence="6">CRISPR type III A-associated protein Csm2</fullName>
    </alternativeName>
</protein>
<keyword evidence="4" id="KW-0694">RNA-binding</keyword>
<evidence type="ECO:0000256" key="6">
    <source>
        <dbReference type="ARBA" id="ARBA00031723"/>
    </source>
</evidence>
<dbReference type="Proteomes" id="UP000261231">
    <property type="component" value="Unassembled WGS sequence"/>
</dbReference>
<dbReference type="GO" id="GO:0051607">
    <property type="term" value="P:defense response to virus"/>
    <property type="evidence" value="ECO:0007669"/>
    <property type="project" value="UniProtKB-KW"/>
</dbReference>
<evidence type="ECO:0000256" key="4">
    <source>
        <dbReference type="ARBA" id="ARBA00022884"/>
    </source>
</evidence>
<evidence type="ECO:0000256" key="1">
    <source>
        <dbReference type="ARBA" id="ARBA00003640"/>
    </source>
</evidence>
<comment type="similarity">
    <text evidence="2">Belongs to the CRISPR-associated Csm2 family.</text>
</comment>
<evidence type="ECO:0000313" key="7">
    <source>
        <dbReference type="EMBL" id="RGB74064.1"/>
    </source>
</evidence>
<keyword evidence="10" id="KW-1185">Reference proteome</keyword>
<sequence>MKTINETNYVDKAEKAIRSLRDKAEQQRKGRGELKIVTTSKIRNLLAMTADIYNQVLRCQKDSLDEKLKGRMEYLRVRFMYECGRDDKDKLVTNFVNEAQILDVLKEINGSKKNYILFSRYMEALIAFHKYYGGKD</sequence>
<evidence type="ECO:0000313" key="10">
    <source>
        <dbReference type="Proteomes" id="UP000261231"/>
    </source>
</evidence>
<evidence type="ECO:0000256" key="2">
    <source>
        <dbReference type="ARBA" id="ARBA00006896"/>
    </source>
</evidence>
<name>A0A3E2TGG6_9FIRM</name>
<dbReference type="NCBIfam" id="TIGR01870">
    <property type="entry name" value="cas_TM1810_Csm2"/>
    <property type="match status" value="1"/>
</dbReference>
<evidence type="ECO:0000313" key="8">
    <source>
        <dbReference type="EMBL" id="RGC44624.1"/>
    </source>
</evidence>
<dbReference type="RefSeq" id="WP_117529089.1">
    <property type="nucleotide sequence ID" value="NZ_QVFD01000014.1"/>
</dbReference>
<dbReference type="Pfam" id="PF03750">
    <property type="entry name" value="Csm2_III-A"/>
    <property type="match status" value="1"/>
</dbReference>
<dbReference type="EMBL" id="QVEP01000060">
    <property type="protein sequence ID" value="RGB74064.1"/>
    <property type="molecule type" value="Genomic_DNA"/>
</dbReference>
<accession>A0A3E2TGG6</accession>
<organism evidence="7 9">
    <name type="scientific">Coprococcus catus</name>
    <dbReference type="NCBI Taxonomy" id="116085"/>
    <lineage>
        <taxon>Bacteria</taxon>
        <taxon>Bacillati</taxon>
        <taxon>Bacillota</taxon>
        <taxon>Clostridia</taxon>
        <taxon>Lachnospirales</taxon>
        <taxon>Lachnospiraceae</taxon>
        <taxon>Coprococcus</taxon>
    </lineage>
</organism>
<dbReference type="OrthoDB" id="1862673at2"/>
<comment type="caution">
    <text evidence="7">The sequence shown here is derived from an EMBL/GenBank/DDBJ whole genome shotgun (WGS) entry which is preliminary data.</text>
</comment>
<gene>
    <name evidence="7" type="primary">csm2</name>
    <name evidence="7" type="ORF">DW070_15395</name>
    <name evidence="8" type="ORF">DW747_12645</name>
</gene>